<feature type="domain" description="DUF397" evidence="1">
    <location>
        <begin position="6"/>
        <end position="24"/>
    </location>
</feature>
<proteinExistence type="predicted"/>
<comment type="caution">
    <text evidence="2">The sequence shown here is derived from an EMBL/GenBank/DDBJ whole genome shotgun (WGS) entry which is preliminary data.</text>
</comment>
<evidence type="ECO:0000313" key="2">
    <source>
        <dbReference type="EMBL" id="MDI3388183.1"/>
    </source>
</evidence>
<dbReference type="Proteomes" id="UP001224661">
    <property type="component" value="Unassembled WGS sequence"/>
</dbReference>
<organism evidence="2 3">
    <name type="scientific">Streptomyces solicavernae</name>
    <dbReference type="NCBI Taxonomy" id="3043614"/>
    <lineage>
        <taxon>Bacteria</taxon>
        <taxon>Bacillati</taxon>
        <taxon>Actinomycetota</taxon>
        <taxon>Actinomycetes</taxon>
        <taxon>Kitasatosporales</taxon>
        <taxon>Streptomycetaceae</taxon>
        <taxon>Streptomyces</taxon>
    </lineage>
</organism>
<sequence>MSTALDWFKSSYSSSEGGDCLEVAYDWRKSSYSSDEGGDCVEVAPHPTAIHIRDSKNPEGPILTVPPAAWSAFANEAAGRTTP</sequence>
<name>A0ABT6RUS0_9ACTN</name>
<protein>
    <submittedName>
        <fullName evidence="2">DUF397 domain-containing protein</fullName>
    </submittedName>
</protein>
<gene>
    <name evidence="2" type="ORF">QIS99_18525</name>
</gene>
<keyword evidence="3" id="KW-1185">Reference proteome</keyword>
<reference evidence="2 3" key="1">
    <citation type="submission" date="2023-05" db="EMBL/GenBank/DDBJ databases">
        <title>Draft genome sequence of Streptomyces sp. B-S-A8 isolated from a cave soil in Thailand.</title>
        <authorList>
            <person name="Chamroensaksri N."/>
            <person name="Muangham S."/>
        </authorList>
    </citation>
    <scope>NUCLEOTIDE SEQUENCE [LARGE SCALE GENOMIC DNA]</scope>
    <source>
        <strain evidence="2 3">B-S-A8</strain>
    </source>
</reference>
<dbReference type="Pfam" id="PF04149">
    <property type="entry name" value="DUF397"/>
    <property type="match status" value="2"/>
</dbReference>
<evidence type="ECO:0000259" key="1">
    <source>
        <dbReference type="Pfam" id="PF04149"/>
    </source>
</evidence>
<evidence type="ECO:0000313" key="3">
    <source>
        <dbReference type="Proteomes" id="UP001224661"/>
    </source>
</evidence>
<feature type="domain" description="DUF397" evidence="1">
    <location>
        <begin position="26"/>
        <end position="76"/>
    </location>
</feature>
<dbReference type="InterPro" id="IPR007278">
    <property type="entry name" value="DUF397"/>
</dbReference>
<dbReference type="RefSeq" id="WP_282514643.1">
    <property type="nucleotide sequence ID" value="NZ_JASCIR010000015.1"/>
</dbReference>
<dbReference type="EMBL" id="JASCIR010000015">
    <property type="protein sequence ID" value="MDI3388183.1"/>
    <property type="molecule type" value="Genomic_DNA"/>
</dbReference>
<accession>A0ABT6RUS0</accession>